<evidence type="ECO:0000256" key="1">
    <source>
        <dbReference type="ARBA" id="ARBA00010307"/>
    </source>
</evidence>
<name>A0AAF0DWZ1_9BASI</name>
<dbReference type="InterPro" id="IPR007681">
    <property type="entry name" value="Mog1"/>
</dbReference>
<organism evidence="4 5">
    <name type="scientific">Malassezia brasiliensis</name>
    <dbReference type="NCBI Taxonomy" id="1821822"/>
    <lineage>
        <taxon>Eukaryota</taxon>
        <taxon>Fungi</taxon>
        <taxon>Dikarya</taxon>
        <taxon>Basidiomycota</taxon>
        <taxon>Ustilaginomycotina</taxon>
        <taxon>Malasseziomycetes</taxon>
        <taxon>Malasseziales</taxon>
        <taxon>Malasseziaceae</taxon>
        <taxon>Malassezia</taxon>
    </lineage>
</organism>
<dbReference type="InterPro" id="IPR016123">
    <property type="entry name" value="Mog1/PsbP_a/b/a-sand"/>
</dbReference>
<evidence type="ECO:0000256" key="3">
    <source>
        <dbReference type="ARBA" id="ARBA00022927"/>
    </source>
</evidence>
<dbReference type="GO" id="GO:0005085">
    <property type="term" value="F:guanyl-nucleotide exchange factor activity"/>
    <property type="evidence" value="ECO:0007669"/>
    <property type="project" value="TreeGrafter"/>
</dbReference>
<dbReference type="EMBL" id="CP119953">
    <property type="protein sequence ID" value="WFC96446.1"/>
    <property type="molecule type" value="Genomic_DNA"/>
</dbReference>
<dbReference type="GO" id="GO:0006606">
    <property type="term" value="P:protein import into nucleus"/>
    <property type="evidence" value="ECO:0007669"/>
    <property type="project" value="TreeGrafter"/>
</dbReference>
<evidence type="ECO:0000256" key="2">
    <source>
        <dbReference type="ARBA" id="ARBA00022448"/>
    </source>
</evidence>
<evidence type="ECO:0008006" key="6">
    <source>
        <dbReference type="Google" id="ProtNLM"/>
    </source>
</evidence>
<sequence length="174" mass="18990">MAPVHSLFGGAITLALEGDFMDASEFRQVPDNQEVLLSGNSNISVILEVLQQVADGTDPPAMDKAVRYHYDSIANDNDATDVHVDWVDAPSGQAPEGTTPRPSLLHGTQKVKKFGKITEEDTVHIWVAVWRLPSKKVDLVLSRNDPAPKDVDADSQAFRATAGSLRIVDWNLFA</sequence>
<keyword evidence="2" id="KW-0813">Transport</keyword>
<comment type="similarity">
    <text evidence="1">Belongs to the MOG1 family.</text>
</comment>
<dbReference type="SUPFAM" id="SSF55724">
    <property type="entry name" value="Mog1p/PsbP-like"/>
    <property type="match status" value="1"/>
</dbReference>
<dbReference type="PANTHER" id="PTHR15837:SF0">
    <property type="entry name" value="RAN GUANINE NUCLEOTIDE RELEASE FACTOR"/>
    <property type="match status" value="1"/>
</dbReference>
<reference evidence="4" key="1">
    <citation type="submission" date="2023-03" db="EMBL/GenBank/DDBJ databases">
        <title>Mating type loci evolution in Malassezia.</title>
        <authorList>
            <person name="Coelho M.A."/>
        </authorList>
    </citation>
    <scope>NUCLEOTIDE SEQUENCE</scope>
    <source>
        <strain evidence="4">CBS 14135</strain>
    </source>
</reference>
<dbReference type="Proteomes" id="UP001216638">
    <property type="component" value="Chromosome 3"/>
</dbReference>
<proteinExistence type="inferred from homology"/>
<dbReference type="Pfam" id="PF04603">
    <property type="entry name" value="Mog1"/>
    <property type="match status" value="1"/>
</dbReference>
<dbReference type="GO" id="GO:0031267">
    <property type="term" value="F:small GTPase binding"/>
    <property type="evidence" value="ECO:0007669"/>
    <property type="project" value="TreeGrafter"/>
</dbReference>
<evidence type="ECO:0000313" key="4">
    <source>
        <dbReference type="EMBL" id="WFC96446.1"/>
    </source>
</evidence>
<dbReference type="Gene3D" id="3.40.1000.10">
    <property type="entry name" value="Mog1/PsbP, alpha/beta/alpha sandwich"/>
    <property type="match status" value="1"/>
</dbReference>
<dbReference type="AlphaFoldDB" id="A0AAF0DWZ1"/>
<accession>A0AAF0DWZ1</accession>
<keyword evidence="5" id="KW-1185">Reference proteome</keyword>
<dbReference type="PANTHER" id="PTHR15837">
    <property type="entry name" value="RAN GUANINE NUCLEOTIDE RELEASE FACTOR"/>
    <property type="match status" value="1"/>
</dbReference>
<keyword evidence="3" id="KW-0653">Protein transport</keyword>
<protein>
    <recommendedName>
        <fullName evidence="6">Mog1p/PsbP-like protein</fullName>
    </recommendedName>
</protein>
<evidence type="ECO:0000313" key="5">
    <source>
        <dbReference type="Proteomes" id="UP001216638"/>
    </source>
</evidence>
<dbReference type="GO" id="GO:0005634">
    <property type="term" value="C:nucleus"/>
    <property type="evidence" value="ECO:0007669"/>
    <property type="project" value="TreeGrafter"/>
</dbReference>
<gene>
    <name evidence="4" type="ORF">MBRA1_003103</name>
</gene>